<evidence type="ECO:0000256" key="3">
    <source>
        <dbReference type="ARBA" id="ARBA00023027"/>
    </source>
</evidence>
<keyword evidence="3" id="KW-0520">NAD</keyword>
<dbReference type="PANTHER" id="PTHR11085:SF10">
    <property type="entry name" value="NAD-DEPENDENT PROTEIN DEACYLASE SIRTUIN-5, MITOCHONDRIAL-RELATED"/>
    <property type="match status" value="1"/>
</dbReference>
<dbReference type="GO" id="GO:0070403">
    <property type="term" value="F:NAD+ binding"/>
    <property type="evidence" value="ECO:0007669"/>
    <property type="project" value="InterPro"/>
</dbReference>
<dbReference type="Proteomes" id="UP000267535">
    <property type="component" value="Unassembled WGS sequence"/>
</dbReference>
<dbReference type="RefSeq" id="WP_124927679.1">
    <property type="nucleotide sequence ID" value="NZ_BMOH01000002.1"/>
</dbReference>
<dbReference type="EC" id="2.3.1.286" evidence="1"/>
<accession>A0A3P1SIU8</accession>
<dbReference type="OrthoDB" id="9800582at2"/>
<evidence type="ECO:0000256" key="4">
    <source>
        <dbReference type="PROSITE-ProRule" id="PRU00236"/>
    </source>
</evidence>
<dbReference type="InterPro" id="IPR026591">
    <property type="entry name" value="Sirtuin_cat_small_dom_sf"/>
</dbReference>
<dbReference type="InterPro" id="IPR003000">
    <property type="entry name" value="Sirtuin"/>
</dbReference>
<feature type="active site" description="Proton acceptor" evidence="4">
    <location>
        <position position="116"/>
    </location>
</feature>
<reference evidence="6 7" key="1">
    <citation type="submission" date="2018-11" db="EMBL/GenBank/DDBJ databases">
        <title>The draft genome sequence of Amphritea balenae JAMM 1525T.</title>
        <authorList>
            <person name="Fang Z."/>
            <person name="Zhang Y."/>
            <person name="Han X."/>
        </authorList>
    </citation>
    <scope>NUCLEOTIDE SEQUENCE [LARGE SCALE GENOMIC DNA]</scope>
    <source>
        <strain evidence="6 7">JAMM 1525</strain>
    </source>
</reference>
<dbReference type="AlphaFoldDB" id="A0A3P1SIU8"/>
<organism evidence="6 7">
    <name type="scientific">Amphritea balenae</name>
    <dbReference type="NCBI Taxonomy" id="452629"/>
    <lineage>
        <taxon>Bacteria</taxon>
        <taxon>Pseudomonadati</taxon>
        <taxon>Pseudomonadota</taxon>
        <taxon>Gammaproteobacteria</taxon>
        <taxon>Oceanospirillales</taxon>
        <taxon>Oceanospirillaceae</taxon>
        <taxon>Amphritea</taxon>
    </lineage>
</organism>
<dbReference type="Pfam" id="PF02146">
    <property type="entry name" value="SIR2"/>
    <property type="match status" value="1"/>
</dbReference>
<name>A0A3P1SIU8_9GAMM</name>
<evidence type="ECO:0000259" key="5">
    <source>
        <dbReference type="PROSITE" id="PS50305"/>
    </source>
</evidence>
<feature type="binding site" evidence="4">
    <location>
        <position position="124"/>
    </location>
    <ligand>
        <name>Zn(2+)</name>
        <dbReference type="ChEBI" id="CHEBI:29105"/>
    </ligand>
</feature>
<feature type="binding site" evidence="4">
    <location>
        <position position="178"/>
    </location>
    <ligand>
        <name>Zn(2+)</name>
        <dbReference type="ChEBI" id="CHEBI:29105"/>
    </ligand>
</feature>
<dbReference type="EMBL" id="RQXV01000013">
    <property type="protein sequence ID" value="RRC97221.1"/>
    <property type="molecule type" value="Genomic_DNA"/>
</dbReference>
<protein>
    <recommendedName>
        <fullName evidence="1">protein acetyllysine N-acetyltransferase</fullName>
        <ecNumber evidence="1">2.3.1.286</ecNumber>
    </recommendedName>
</protein>
<feature type="binding site" evidence="4">
    <location>
        <position position="175"/>
    </location>
    <ligand>
        <name>Zn(2+)</name>
        <dbReference type="ChEBI" id="CHEBI:29105"/>
    </ligand>
</feature>
<dbReference type="InterPro" id="IPR050134">
    <property type="entry name" value="NAD-dep_sirtuin_deacylases"/>
</dbReference>
<dbReference type="InterPro" id="IPR029035">
    <property type="entry name" value="DHS-like_NAD/FAD-binding_dom"/>
</dbReference>
<evidence type="ECO:0000256" key="2">
    <source>
        <dbReference type="ARBA" id="ARBA00022679"/>
    </source>
</evidence>
<feature type="domain" description="Deacetylase sirtuin-type" evidence="5">
    <location>
        <begin position="1"/>
        <end position="273"/>
    </location>
</feature>
<dbReference type="InterPro" id="IPR026590">
    <property type="entry name" value="Ssirtuin_cat_dom"/>
</dbReference>
<dbReference type="PROSITE" id="PS50305">
    <property type="entry name" value="SIRTUIN"/>
    <property type="match status" value="1"/>
</dbReference>
<gene>
    <name evidence="6" type="ORF">EHS89_18600</name>
</gene>
<keyword evidence="2" id="KW-0808">Transferase</keyword>
<dbReference type="GO" id="GO:0046872">
    <property type="term" value="F:metal ion binding"/>
    <property type="evidence" value="ECO:0007669"/>
    <property type="project" value="UniProtKB-KW"/>
</dbReference>
<comment type="caution">
    <text evidence="6">The sequence shown here is derived from an EMBL/GenBank/DDBJ whole genome shotgun (WGS) entry which is preliminary data.</text>
</comment>
<keyword evidence="7" id="KW-1185">Reference proteome</keyword>
<evidence type="ECO:0000313" key="6">
    <source>
        <dbReference type="EMBL" id="RRC97221.1"/>
    </source>
</evidence>
<sequence>MSQPLIDFIHNHPQLFILTGAGCSTSSGIPDYRDKHGQWKRSPPVQHRDFMTSLLARQRFWARSLIGWPLMAKARPNAVHNSLQQLEQKGYCQQLVTQNVDRLHQQAGQQQVIDLHGRSDQVRCMECDQHYDRNHIHQQMADLNPAFAGLTAAAAPDGDADLEGVDFNRFQVTDCELCGGILKPNVVFFGDNVPKQRVFDAIDQLQQADGILVIGSSLMVYSGFRFCKQAQQMGKPIVTLTRGKTRADDISSLKLDGEISDILLPTVELLPKQQY</sequence>
<dbReference type="Gene3D" id="3.30.1600.10">
    <property type="entry name" value="SIR2/SIRT2 'Small Domain"/>
    <property type="match status" value="1"/>
</dbReference>
<evidence type="ECO:0000313" key="7">
    <source>
        <dbReference type="Proteomes" id="UP000267535"/>
    </source>
</evidence>
<keyword evidence="4" id="KW-0862">Zinc</keyword>
<feature type="binding site" evidence="4">
    <location>
        <position position="127"/>
    </location>
    <ligand>
        <name>Zn(2+)</name>
        <dbReference type="ChEBI" id="CHEBI:29105"/>
    </ligand>
</feature>
<proteinExistence type="predicted"/>
<dbReference type="PANTHER" id="PTHR11085">
    <property type="entry name" value="NAD-DEPENDENT PROTEIN DEACYLASE SIRTUIN-5, MITOCHONDRIAL-RELATED"/>
    <property type="match status" value="1"/>
</dbReference>
<dbReference type="NCBIfam" id="NF003738">
    <property type="entry name" value="PRK05333.1"/>
    <property type="match status" value="1"/>
</dbReference>
<keyword evidence="4" id="KW-0479">Metal-binding</keyword>
<evidence type="ECO:0000256" key="1">
    <source>
        <dbReference type="ARBA" id="ARBA00012928"/>
    </source>
</evidence>
<dbReference type="GO" id="GO:0017136">
    <property type="term" value="F:histone deacetylase activity, NAD-dependent"/>
    <property type="evidence" value="ECO:0007669"/>
    <property type="project" value="TreeGrafter"/>
</dbReference>
<dbReference type="Gene3D" id="3.40.50.1220">
    <property type="entry name" value="TPP-binding domain"/>
    <property type="match status" value="1"/>
</dbReference>
<dbReference type="SUPFAM" id="SSF52467">
    <property type="entry name" value="DHS-like NAD/FAD-binding domain"/>
    <property type="match status" value="1"/>
</dbReference>